<dbReference type="STRING" id="1920490.GCA_001895925_01233"/>
<evidence type="ECO:0008006" key="3">
    <source>
        <dbReference type="Google" id="ProtNLM"/>
    </source>
</evidence>
<name>A0A2T1DBH6_9CYAN</name>
<gene>
    <name evidence="1" type="ORF">C7B65_17365</name>
</gene>
<sequence length="163" mass="17878">MIHHVSIAANQPLQVAKVLAEMCQGQAVPFPHHEGSYIALTLDPHGTMIEVLPRGTEITPGVGTESTFENPTSQAQTYNAFHAAISVPTSEAQIHEIANRAGWRVASCNRLDYFSVIEVWVENQQLLEFLPPTFAAQYLASSQPEVLKQLISARADGLNPFNE</sequence>
<keyword evidence="2" id="KW-1185">Reference proteome</keyword>
<reference evidence="1 2" key="2">
    <citation type="submission" date="2018-03" db="EMBL/GenBank/DDBJ databases">
        <title>The ancient ancestry and fast evolution of plastids.</title>
        <authorList>
            <person name="Moore K.R."/>
            <person name="Magnabosco C."/>
            <person name="Momper L."/>
            <person name="Gold D.A."/>
            <person name="Bosak T."/>
            <person name="Fournier G.P."/>
        </authorList>
    </citation>
    <scope>NUCLEOTIDE SEQUENCE [LARGE SCALE GENOMIC DNA]</scope>
    <source>
        <strain evidence="1 2">ULC007</strain>
    </source>
</reference>
<dbReference type="AlphaFoldDB" id="A0A2T1DBH6"/>
<protein>
    <recommendedName>
        <fullName evidence="3">VOC domain-containing protein</fullName>
    </recommendedName>
</protein>
<reference evidence="1 2" key="1">
    <citation type="submission" date="2018-02" db="EMBL/GenBank/DDBJ databases">
        <authorList>
            <person name="Cohen D.B."/>
            <person name="Kent A.D."/>
        </authorList>
    </citation>
    <scope>NUCLEOTIDE SEQUENCE [LARGE SCALE GENOMIC DNA]</scope>
    <source>
        <strain evidence="1 2">ULC007</strain>
    </source>
</reference>
<accession>A0A2T1DBH6</accession>
<evidence type="ECO:0000313" key="2">
    <source>
        <dbReference type="Proteomes" id="UP000238634"/>
    </source>
</evidence>
<evidence type="ECO:0000313" key="1">
    <source>
        <dbReference type="EMBL" id="PSB17829.1"/>
    </source>
</evidence>
<dbReference type="Proteomes" id="UP000238634">
    <property type="component" value="Unassembled WGS sequence"/>
</dbReference>
<comment type="caution">
    <text evidence="1">The sequence shown here is derived from an EMBL/GenBank/DDBJ whole genome shotgun (WGS) entry which is preliminary data.</text>
</comment>
<dbReference type="EMBL" id="PVWG01000023">
    <property type="protein sequence ID" value="PSB17829.1"/>
    <property type="molecule type" value="Genomic_DNA"/>
</dbReference>
<dbReference type="OrthoDB" id="512901at2"/>
<organism evidence="1 2">
    <name type="scientific">Phormidesmis priestleyi ULC007</name>
    <dbReference type="NCBI Taxonomy" id="1920490"/>
    <lineage>
        <taxon>Bacteria</taxon>
        <taxon>Bacillati</taxon>
        <taxon>Cyanobacteriota</taxon>
        <taxon>Cyanophyceae</taxon>
        <taxon>Leptolyngbyales</taxon>
        <taxon>Leptolyngbyaceae</taxon>
        <taxon>Phormidesmis</taxon>
    </lineage>
</organism>
<proteinExistence type="predicted"/>
<dbReference type="RefSeq" id="WP_073073829.1">
    <property type="nucleotide sequence ID" value="NZ_MPPI01000026.1"/>
</dbReference>